<dbReference type="Pfam" id="PF09339">
    <property type="entry name" value="HTH_IclR"/>
    <property type="match status" value="1"/>
</dbReference>
<keyword evidence="9" id="KW-1185">Reference proteome</keyword>
<evidence type="ECO:0000256" key="2">
    <source>
        <dbReference type="ARBA" id="ARBA00023125"/>
    </source>
</evidence>
<dbReference type="InterPro" id="IPR014757">
    <property type="entry name" value="Tscrpt_reg_IclR_C"/>
</dbReference>
<evidence type="ECO:0000259" key="7">
    <source>
        <dbReference type="PROSITE" id="PS51078"/>
    </source>
</evidence>
<organism evidence="8 9">
    <name type="scientific">Dictyobacter alpinus</name>
    <dbReference type="NCBI Taxonomy" id="2014873"/>
    <lineage>
        <taxon>Bacteria</taxon>
        <taxon>Bacillati</taxon>
        <taxon>Chloroflexota</taxon>
        <taxon>Ktedonobacteria</taxon>
        <taxon>Ktedonobacterales</taxon>
        <taxon>Dictyobacteraceae</taxon>
        <taxon>Dictyobacter</taxon>
    </lineage>
</organism>
<dbReference type="Pfam" id="PF01614">
    <property type="entry name" value="IclR_C"/>
    <property type="match status" value="1"/>
</dbReference>
<dbReference type="Proteomes" id="UP000287171">
    <property type="component" value="Unassembled WGS sequence"/>
</dbReference>
<dbReference type="SUPFAM" id="SSF46785">
    <property type="entry name" value="Winged helix' DNA-binding domain"/>
    <property type="match status" value="1"/>
</dbReference>
<accession>A0A402BDP3</accession>
<dbReference type="PANTHER" id="PTHR30136:SF35">
    <property type="entry name" value="HTH-TYPE TRANSCRIPTIONAL REGULATOR RV1719"/>
    <property type="match status" value="1"/>
</dbReference>
<evidence type="ECO:0000256" key="1">
    <source>
        <dbReference type="ARBA" id="ARBA00023015"/>
    </source>
</evidence>
<comment type="caution">
    <text evidence="8">The sequence shown here is derived from an EMBL/GenBank/DDBJ whole genome shotgun (WGS) entry which is preliminary data.</text>
</comment>
<keyword evidence="1" id="KW-0805">Transcription regulation</keyword>
<dbReference type="SUPFAM" id="SSF55781">
    <property type="entry name" value="GAF domain-like"/>
    <property type="match status" value="1"/>
</dbReference>
<evidence type="ECO:0000259" key="6">
    <source>
        <dbReference type="PROSITE" id="PS51077"/>
    </source>
</evidence>
<evidence type="ECO:0000313" key="8">
    <source>
        <dbReference type="EMBL" id="GCE29551.1"/>
    </source>
</evidence>
<comment type="function">
    <text evidence="4">May be an activator protein for the gylABX operon.</text>
</comment>
<dbReference type="GO" id="GO:0003677">
    <property type="term" value="F:DNA binding"/>
    <property type="evidence" value="ECO:0007669"/>
    <property type="project" value="UniProtKB-KW"/>
</dbReference>
<dbReference type="InterPro" id="IPR036390">
    <property type="entry name" value="WH_DNA-bd_sf"/>
</dbReference>
<keyword evidence="2" id="KW-0238">DNA-binding</keyword>
<keyword evidence="3" id="KW-0804">Transcription</keyword>
<dbReference type="EMBL" id="BIFT01000002">
    <property type="protein sequence ID" value="GCE29551.1"/>
    <property type="molecule type" value="Genomic_DNA"/>
</dbReference>
<dbReference type="RefSeq" id="WP_161982386.1">
    <property type="nucleotide sequence ID" value="NZ_BIFT01000002.1"/>
</dbReference>
<dbReference type="SMART" id="SM00346">
    <property type="entry name" value="HTH_ICLR"/>
    <property type="match status" value="1"/>
</dbReference>
<proteinExistence type="predicted"/>
<dbReference type="PROSITE" id="PS51077">
    <property type="entry name" value="HTH_ICLR"/>
    <property type="match status" value="1"/>
</dbReference>
<evidence type="ECO:0000256" key="4">
    <source>
        <dbReference type="ARBA" id="ARBA00058938"/>
    </source>
</evidence>
<reference evidence="9" key="1">
    <citation type="submission" date="2018-12" db="EMBL/GenBank/DDBJ databases">
        <title>Tengunoibacter tsumagoiensis gen. nov., sp. nov., Dictyobacter kobayashii sp. nov., D. alpinus sp. nov., and D. joshuensis sp. nov. and description of Dictyobacteraceae fam. nov. within the order Ktedonobacterales isolated from Tengu-no-mugimeshi.</title>
        <authorList>
            <person name="Wang C.M."/>
            <person name="Zheng Y."/>
            <person name="Sakai Y."/>
            <person name="Toyoda A."/>
            <person name="Minakuchi Y."/>
            <person name="Abe K."/>
            <person name="Yokota A."/>
            <person name="Yabe S."/>
        </authorList>
    </citation>
    <scope>NUCLEOTIDE SEQUENCE [LARGE SCALE GENOMIC DNA]</scope>
    <source>
        <strain evidence="9">Uno16</strain>
    </source>
</reference>
<name>A0A402BDP3_9CHLR</name>
<feature type="domain" description="IclR-ED" evidence="7">
    <location>
        <begin position="73"/>
        <end position="255"/>
    </location>
</feature>
<sequence length="270" mass="30120">MEETQARGHIKSVDKAIDILQVLAPESAGMQLNEIARSLQINSSTAHHLLDTLKQRGFVDQHEQTGAYKLGYQFIGLAMMFLSQTDLFSASSDIVRELRDLSGETTYLNVLNNRQIVPLIELTGTRPVQARRSPSGGSELYATSSGKLQLAYLPARQFADILASEPLKQFTPNTIADRDALQKEMEIIRQQGYALDREEHIPGVLCIDAPVFNHQKECIATVSVSYPATSLTERNEELRHLVIQAARQISQKLGYRTHSIDTHTRASTHP</sequence>
<dbReference type="InterPro" id="IPR029016">
    <property type="entry name" value="GAF-like_dom_sf"/>
</dbReference>
<dbReference type="InterPro" id="IPR005471">
    <property type="entry name" value="Tscrpt_reg_IclR_N"/>
</dbReference>
<dbReference type="AlphaFoldDB" id="A0A402BDP3"/>
<dbReference type="Gene3D" id="1.10.10.10">
    <property type="entry name" value="Winged helix-like DNA-binding domain superfamily/Winged helix DNA-binding domain"/>
    <property type="match status" value="1"/>
</dbReference>
<dbReference type="Gene3D" id="3.30.450.40">
    <property type="match status" value="1"/>
</dbReference>
<dbReference type="FunFam" id="1.10.10.10:FF:000056">
    <property type="entry name" value="IclR family transcriptional regulator"/>
    <property type="match status" value="1"/>
</dbReference>
<gene>
    <name evidence="8" type="ORF">KDA_50350</name>
</gene>
<evidence type="ECO:0000256" key="5">
    <source>
        <dbReference type="ARBA" id="ARBA00070406"/>
    </source>
</evidence>
<evidence type="ECO:0000256" key="3">
    <source>
        <dbReference type="ARBA" id="ARBA00023163"/>
    </source>
</evidence>
<dbReference type="PROSITE" id="PS51078">
    <property type="entry name" value="ICLR_ED"/>
    <property type="match status" value="1"/>
</dbReference>
<dbReference type="GO" id="GO:0045892">
    <property type="term" value="P:negative regulation of DNA-templated transcription"/>
    <property type="evidence" value="ECO:0007669"/>
    <property type="project" value="TreeGrafter"/>
</dbReference>
<dbReference type="InterPro" id="IPR036388">
    <property type="entry name" value="WH-like_DNA-bd_sf"/>
</dbReference>
<evidence type="ECO:0000313" key="9">
    <source>
        <dbReference type="Proteomes" id="UP000287171"/>
    </source>
</evidence>
<feature type="domain" description="HTH iclR-type" evidence="6">
    <location>
        <begin position="10"/>
        <end position="72"/>
    </location>
</feature>
<dbReference type="InterPro" id="IPR050707">
    <property type="entry name" value="HTH_MetabolicPath_Reg"/>
</dbReference>
<protein>
    <recommendedName>
        <fullName evidence="5">Glycerol operon regulatory protein</fullName>
    </recommendedName>
</protein>
<dbReference type="GO" id="GO:0003700">
    <property type="term" value="F:DNA-binding transcription factor activity"/>
    <property type="evidence" value="ECO:0007669"/>
    <property type="project" value="TreeGrafter"/>
</dbReference>
<dbReference type="PANTHER" id="PTHR30136">
    <property type="entry name" value="HELIX-TURN-HELIX TRANSCRIPTIONAL REGULATOR, ICLR FAMILY"/>
    <property type="match status" value="1"/>
</dbReference>